<keyword evidence="2" id="KW-1185">Reference proteome</keyword>
<comment type="caution">
    <text evidence="1">The sequence shown here is derived from an EMBL/GenBank/DDBJ whole genome shotgun (WGS) entry which is preliminary data.</text>
</comment>
<name>A0ACC6A033_9RHOB</name>
<dbReference type="Proteomes" id="UP001203036">
    <property type="component" value="Unassembled WGS sequence"/>
</dbReference>
<evidence type="ECO:0000313" key="1">
    <source>
        <dbReference type="EMBL" id="MCM2563715.1"/>
    </source>
</evidence>
<organism evidence="1 2">
    <name type="scientific">Lutimaribacter degradans</name>
    <dbReference type="NCBI Taxonomy" id="2945989"/>
    <lineage>
        <taxon>Bacteria</taxon>
        <taxon>Pseudomonadati</taxon>
        <taxon>Pseudomonadota</taxon>
        <taxon>Alphaproteobacteria</taxon>
        <taxon>Rhodobacterales</taxon>
        <taxon>Roseobacteraceae</taxon>
        <taxon>Lutimaribacter</taxon>
    </lineage>
</organism>
<gene>
    <name evidence="1" type="ORF">M8744_16305</name>
</gene>
<evidence type="ECO:0000313" key="2">
    <source>
        <dbReference type="Proteomes" id="UP001203036"/>
    </source>
</evidence>
<sequence>MDEFICIVFVPRRVLTLYEAVYAYPKDVCDMAEEDIRLADEAHECEHHDAQHFMHMYENQDMCGAIKVIVVDDPSLDRLHCVLPENLN</sequence>
<dbReference type="EMBL" id="JAMQGO010000015">
    <property type="protein sequence ID" value="MCM2563715.1"/>
    <property type="molecule type" value="Genomic_DNA"/>
</dbReference>
<accession>A0ACC6A033</accession>
<proteinExistence type="predicted"/>
<reference evidence="1" key="1">
    <citation type="submission" date="2022-06" db="EMBL/GenBank/DDBJ databases">
        <title>Lutimaribacter sp. EGI FJ00013, a novel bacterium isolated from a salt lake sediment enrichment.</title>
        <authorList>
            <person name="Gao L."/>
            <person name="Fang B.-Z."/>
            <person name="Li W.-J."/>
        </authorList>
    </citation>
    <scope>NUCLEOTIDE SEQUENCE</scope>
    <source>
        <strain evidence="1">EGI FJ00013</strain>
    </source>
</reference>
<protein>
    <submittedName>
        <fullName evidence="1">Uncharacterized protein</fullName>
    </submittedName>
</protein>